<dbReference type="Gene3D" id="3.40.30.10">
    <property type="entry name" value="Glutaredoxin"/>
    <property type="match status" value="1"/>
</dbReference>
<dbReference type="PANTHER" id="PTHR44051">
    <property type="entry name" value="GLUTATHIONE S-TRANSFERASE-RELATED"/>
    <property type="match status" value="1"/>
</dbReference>
<dbReference type="RefSeq" id="WP_189502373.1">
    <property type="nucleotide sequence ID" value="NZ_BMZQ01000001.1"/>
</dbReference>
<dbReference type="PANTHER" id="PTHR44051:SF21">
    <property type="entry name" value="GLUTATHIONE S-TRANSFERASE FAMILY PROTEIN"/>
    <property type="match status" value="1"/>
</dbReference>
<evidence type="ECO:0000259" key="1">
    <source>
        <dbReference type="PROSITE" id="PS50404"/>
    </source>
</evidence>
<accession>A0A8J3DMP3</accession>
<dbReference type="InterPro" id="IPR040079">
    <property type="entry name" value="Glutathione_S-Trfase"/>
</dbReference>
<reference evidence="3" key="1">
    <citation type="journal article" date="2014" name="Int. J. Syst. Evol. Microbiol.">
        <title>Complete genome sequence of Corynebacterium casei LMG S-19264T (=DSM 44701T), isolated from a smear-ripened cheese.</title>
        <authorList>
            <consortium name="US DOE Joint Genome Institute (JGI-PGF)"/>
            <person name="Walter F."/>
            <person name="Albersmeier A."/>
            <person name="Kalinowski J."/>
            <person name="Ruckert C."/>
        </authorList>
    </citation>
    <scope>NUCLEOTIDE SEQUENCE</scope>
    <source>
        <strain evidence="3">KCTC 42249</strain>
    </source>
</reference>
<dbReference type="SUPFAM" id="SSF47616">
    <property type="entry name" value="GST C-terminal domain-like"/>
    <property type="match status" value="1"/>
</dbReference>
<dbReference type="EMBL" id="BMZQ01000001">
    <property type="protein sequence ID" value="GHD09981.1"/>
    <property type="molecule type" value="Genomic_DNA"/>
</dbReference>
<dbReference type="SUPFAM" id="SSF52833">
    <property type="entry name" value="Thioredoxin-like"/>
    <property type="match status" value="1"/>
</dbReference>
<dbReference type="CDD" id="cd03046">
    <property type="entry name" value="GST_N_GTT1_like"/>
    <property type="match status" value="1"/>
</dbReference>
<dbReference type="PROSITE" id="PS50405">
    <property type="entry name" value="GST_CTER"/>
    <property type="match status" value="1"/>
</dbReference>
<dbReference type="Pfam" id="PF13409">
    <property type="entry name" value="GST_N_2"/>
    <property type="match status" value="1"/>
</dbReference>
<dbReference type="SFLD" id="SFLDS00019">
    <property type="entry name" value="Glutathione_Transferase_(cytos"/>
    <property type="match status" value="1"/>
</dbReference>
<evidence type="ECO:0000313" key="4">
    <source>
        <dbReference type="Proteomes" id="UP000630142"/>
    </source>
</evidence>
<organism evidence="3 4">
    <name type="scientific">Tianweitania populi</name>
    <dbReference type="NCBI Taxonomy" id="1607949"/>
    <lineage>
        <taxon>Bacteria</taxon>
        <taxon>Pseudomonadati</taxon>
        <taxon>Pseudomonadota</taxon>
        <taxon>Alphaproteobacteria</taxon>
        <taxon>Hyphomicrobiales</taxon>
        <taxon>Phyllobacteriaceae</taxon>
        <taxon>Tianweitania</taxon>
    </lineage>
</organism>
<dbReference type="InterPro" id="IPR004045">
    <property type="entry name" value="Glutathione_S-Trfase_N"/>
</dbReference>
<keyword evidence="4" id="KW-1185">Reference proteome</keyword>
<dbReference type="Gene3D" id="1.20.1050.10">
    <property type="match status" value="1"/>
</dbReference>
<dbReference type="SFLD" id="SFLDG00358">
    <property type="entry name" value="Main_(cytGST)"/>
    <property type="match status" value="1"/>
</dbReference>
<gene>
    <name evidence="3" type="primary">gst</name>
    <name evidence="3" type="ORF">GCM10016234_11290</name>
</gene>
<feature type="domain" description="GST N-terminal" evidence="1">
    <location>
        <begin position="2"/>
        <end position="81"/>
    </location>
</feature>
<protein>
    <submittedName>
        <fullName evidence="3">Glutathione S-transferase</fullName>
    </submittedName>
</protein>
<comment type="caution">
    <text evidence="3">The sequence shown here is derived from an EMBL/GenBank/DDBJ whole genome shotgun (WGS) entry which is preliminary data.</text>
</comment>
<dbReference type="Proteomes" id="UP000630142">
    <property type="component" value="Unassembled WGS sequence"/>
</dbReference>
<dbReference type="InterPro" id="IPR036249">
    <property type="entry name" value="Thioredoxin-like_sf"/>
</dbReference>
<dbReference type="InterPro" id="IPR010987">
    <property type="entry name" value="Glutathione-S-Trfase_C-like"/>
</dbReference>
<dbReference type="SFLD" id="SFLDG01150">
    <property type="entry name" value="Main.1:_Beta-like"/>
    <property type="match status" value="1"/>
</dbReference>
<sequence length="206" mass="22605">MTAAIKFYTNPMSRGRIIRWMLEEVGQPYDTEILGYGVDMKGEYRSVNPMGKVPTIVHNGQIVTECAAICAYLADAFPQADLAPEITQRADYYRWLFFAAGPLEAAVVNRALGVQVPEDKRGMVGYGSFEDVMTTLETAVSGKQYVAGNHFTAADVYVGSHIAFGLGFNSIEPRPAFVSYVEGLKNRPAYKKAAELDDALIKAMNS</sequence>
<dbReference type="AlphaFoldDB" id="A0A8J3DMP3"/>
<reference evidence="3" key="2">
    <citation type="submission" date="2020-09" db="EMBL/GenBank/DDBJ databases">
        <authorList>
            <person name="Sun Q."/>
            <person name="Kim S."/>
        </authorList>
    </citation>
    <scope>NUCLEOTIDE SEQUENCE</scope>
    <source>
        <strain evidence="3">KCTC 42249</strain>
    </source>
</reference>
<evidence type="ECO:0000313" key="3">
    <source>
        <dbReference type="EMBL" id="GHD09981.1"/>
    </source>
</evidence>
<proteinExistence type="predicted"/>
<feature type="domain" description="GST C-terminal" evidence="2">
    <location>
        <begin position="85"/>
        <end position="206"/>
    </location>
</feature>
<dbReference type="InterPro" id="IPR036282">
    <property type="entry name" value="Glutathione-S-Trfase_C_sf"/>
</dbReference>
<name>A0A8J3DMP3_9HYPH</name>
<dbReference type="CDD" id="cd03207">
    <property type="entry name" value="GST_C_8"/>
    <property type="match status" value="1"/>
</dbReference>
<dbReference type="PROSITE" id="PS50404">
    <property type="entry name" value="GST_NTER"/>
    <property type="match status" value="1"/>
</dbReference>
<evidence type="ECO:0000259" key="2">
    <source>
        <dbReference type="PROSITE" id="PS50405"/>
    </source>
</evidence>